<dbReference type="Gene3D" id="3.90.1310.10">
    <property type="entry name" value="Penicillin-binding protein 2a (Domain 2)"/>
    <property type="match status" value="1"/>
</dbReference>
<evidence type="ECO:0000256" key="2">
    <source>
        <dbReference type="ARBA" id="ARBA00004236"/>
    </source>
</evidence>
<dbReference type="InterPro" id="IPR012338">
    <property type="entry name" value="Beta-lactam/transpept-like"/>
</dbReference>
<feature type="domain" description="Penicillin-binding protein dimerisation" evidence="13">
    <location>
        <begin position="56"/>
        <end position="264"/>
    </location>
</feature>
<evidence type="ECO:0000313" key="14">
    <source>
        <dbReference type="EMBL" id="MBC2605672.1"/>
    </source>
</evidence>
<keyword evidence="6" id="KW-0133">Cell shape</keyword>
<dbReference type="GO" id="GO:0008360">
    <property type="term" value="P:regulation of cell shape"/>
    <property type="evidence" value="ECO:0007669"/>
    <property type="project" value="UniProtKB-KW"/>
</dbReference>
<evidence type="ECO:0000256" key="10">
    <source>
        <dbReference type="ARBA" id="ARBA00023316"/>
    </source>
</evidence>
<protein>
    <submittedName>
        <fullName evidence="14">Peptidoglycan glycosyltransferase</fullName>
    </submittedName>
</protein>
<evidence type="ECO:0000259" key="12">
    <source>
        <dbReference type="Pfam" id="PF00905"/>
    </source>
</evidence>
<dbReference type="GO" id="GO:0005886">
    <property type="term" value="C:plasma membrane"/>
    <property type="evidence" value="ECO:0007669"/>
    <property type="project" value="UniProtKB-SubCell"/>
</dbReference>
<comment type="caution">
    <text evidence="14">The sequence shown here is derived from an EMBL/GenBank/DDBJ whole genome shotgun (WGS) entry which is preliminary data.</text>
</comment>
<dbReference type="RefSeq" id="WP_185659540.1">
    <property type="nucleotide sequence ID" value="NZ_CAWPOO010000006.1"/>
</dbReference>
<dbReference type="InterPro" id="IPR005311">
    <property type="entry name" value="PBP_dimer"/>
</dbReference>
<dbReference type="GO" id="GO:0016740">
    <property type="term" value="F:transferase activity"/>
    <property type="evidence" value="ECO:0007669"/>
    <property type="project" value="UniProtKB-KW"/>
</dbReference>
<dbReference type="Proteomes" id="UP000526501">
    <property type="component" value="Unassembled WGS sequence"/>
</dbReference>
<dbReference type="GO" id="GO:0071555">
    <property type="term" value="P:cell wall organization"/>
    <property type="evidence" value="ECO:0007669"/>
    <property type="project" value="UniProtKB-KW"/>
</dbReference>
<keyword evidence="9 11" id="KW-0472">Membrane</keyword>
<keyword evidence="4" id="KW-0121">Carboxypeptidase</keyword>
<evidence type="ECO:0000256" key="6">
    <source>
        <dbReference type="ARBA" id="ARBA00022960"/>
    </source>
</evidence>
<keyword evidence="4" id="KW-0378">Hydrolase</keyword>
<keyword evidence="5 11" id="KW-0812">Transmembrane</keyword>
<dbReference type="GO" id="GO:0009252">
    <property type="term" value="P:peptidoglycan biosynthetic process"/>
    <property type="evidence" value="ECO:0007669"/>
    <property type="project" value="UniProtKB-KW"/>
</dbReference>
<evidence type="ECO:0000256" key="9">
    <source>
        <dbReference type="ARBA" id="ARBA00023136"/>
    </source>
</evidence>
<sequence>MKQEETTKYQGRLLLFYILLGMMITTLLVGVGYRQLVETDEFSTRVKKQNHRRIVTPAPRGNIFDREGRLLVGNKPKFSAVVYLSDSGVREAFRREYRTLRDGFIEREEKYNVGRLQKEARANVIQTYLDDVNRMLGTDEHVNVEKVSAHLNYNPLLPFPIIQDLTREEFAILLESLPIESPVQVYVSNQRNYPYESTASHTLGYVSSTVLTPDSQLPGDDLTTFSEKGTFGRSGVEKQFDDILQGEMGTEIWIVDPYGFQVESTERQYPVKGKDIQLSLDIDVQIAAEDAFKTYDEATETEGEQVGAAVMLDVNSLEVLAMVSKPDYDLNDTTPFISTETYEEMKRDGGLQNRAIQGLYPPGSPFKLVTSTAALKANTVTADTVHYCPGYFKHVSGRIQYCWKRSGHQEEILWEGIRDSCNVYFYETGLETGVDNISREAIYMGLANKTGIDLPHETGYMIIPTKEWKKERIGQGWYHGDTTNLAIGQGFTRVTPLQMAVFIAGVARNEIVTKPSILRLSPAEVEQRPPPKPTGLTPEQHQILVKGMVGSATLGSSRNIRVPGLSIAAKTGTAEVAKDGGKIELAWIVAFAPVENPKVALAVVIEGQILNQNFFGGAHAAPVAHAMLQAYVEKNPDLLDVPPTASVAHP</sequence>
<dbReference type="Gene3D" id="3.40.710.10">
    <property type="entry name" value="DD-peptidase/beta-lactamase superfamily"/>
    <property type="match status" value="1"/>
</dbReference>
<dbReference type="Pfam" id="PF00905">
    <property type="entry name" value="Transpeptidase"/>
    <property type="match status" value="1"/>
</dbReference>
<dbReference type="EMBL" id="JACHVC010000006">
    <property type="protein sequence ID" value="MBC2605672.1"/>
    <property type="molecule type" value="Genomic_DNA"/>
</dbReference>
<keyword evidence="4" id="KW-0645">Protease</keyword>
<keyword evidence="8 11" id="KW-1133">Transmembrane helix</keyword>
<evidence type="ECO:0000256" key="1">
    <source>
        <dbReference type="ARBA" id="ARBA00004167"/>
    </source>
</evidence>
<name>A0A7X1B518_9BACT</name>
<feature type="domain" description="Penicillin-binding protein transpeptidase" evidence="12">
    <location>
        <begin position="307"/>
        <end position="628"/>
    </location>
</feature>
<evidence type="ECO:0000256" key="11">
    <source>
        <dbReference type="SAM" id="Phobius"/>
    </source>
</evidence>
<gene>
    <name evidence="14" type="ORF">H5P27_06410</name>
</gene>
<reference evidence="14 15" key="1">
    <citation type="submission" date="2020-07" db="EMBL/GenBank/DDBJ databases">
        <authorList>
            <person name="Feng X."/>
        </authorList>
    </citation>
    <scope>NUCLEOTIDE SEQUENCE [LARGE SCALE GENOMIC DNA]</scope>
    <source>
        <strain evidence="14 15">JCM23202</strain>
    </source>
</reference>
<evidence type="ECO:0000256" key="3">
    <source>
        <dbReference type="ARBA" id="ARBA00022475"/>
    </source>
</evidence>
<dbReference type="GO" id="GO:0008658">
    <property type="term" value="F:penicillin binding"/>
    <property type="evidence" value="ECO:0007669"/>
    <property type="project" value="InterPro"/>
</dbReference>
<feature type="transmembrane region" description="Helical" evidence="11">
    <location>
        <begin position="12"/>
        <end position="33"/>
    </location>
</feature>
<keyword evidence="3" id="KW-1003">Cell membrane</keyword>
<dbReference type="PANTHER" id="PTHR30627">
    <property type="entry name" value="PEPTIDOGLYCAN D,D-TRANSPEPTIDASE"/>
    <property type="match status" value="1"/>
</dbReference>
<accession>A0A7X1B518</accession>
<evidence type="ECO:0000256" key="4">
    <source>
        <dbReference type="ARBA" id="ARBA00022645"/>
    </source>
</evidence>
<dbReference type="InterPro" id="IPR050515">
    <property type="entry name" value="Beta-lactam/transpept"/>
</dbReference>
<keyword evidence="15" id="KW-1185">Reference proteome</keyword>
<dbReference type="InterPro" id="IPR036138">
    <property type="entry name" value="PBP_dimer_sf"/>
</dbReference>
<keyword evidence="7" id="KW-0573">Peptidoglycan synthesis</keyword>
<evidence type="ECO:0000256" key="8">
    <source>
        <dbReference type="ARBA" id="ARBA00022989"/>
    </source>
</evidence>
<evidence type="ECO:0000256" key="5">
    <source>
        <dbReference type="ARBA" id="ARBA00022692"/>
    </source>
</evidence>
<keyword evidence="14" id="KW-0808">Transferase</keyword>
<dbReference type="GO" id="GO:0071972">
    <property type="term" value="F:peptidoglycan L,D-transpeptidase activity"/>
    <property type="evidence" value="ECO:0007669"/>
    <property type="project" value="TreeGrafter"/>
</dbReference>
<dbReference type="PANTHER" id="PTHR30627:SF2">
    <property type="entry name" value="PEPTIDOGLYCAN D,D-TRANSPEPTIDASE MRDA"/>
    <property type="match status" value="1"/>
</dbReference>
<dbReference type="Pfam" id="PF03717">
    <property type="entry name" value="PBP_dimer"/>
    <property type="match status" value="1"/>
</dbReference>
<keyword evidence="10" id="KW-0961">Cell wall biogenesis/degradation</keyword>
<dbReference type="InterPro" id="IPR001460">
    <property type="entry name" value="PCN-bd_Tpept"/>
</dbReference>
<evidence type="ECO:0000259" key="13">
    <source>
        <dbReference type="Pfam" id="PF03717"/>
    </source>
</evidence>
<evidence type="ECO:0000313" key="15">
    <source>
        <dbReference type="Proteomes" id="UP000526501"/>
    </source>
</evidence>
<evidence type="ECO:0000256" key="7">
    <source>
        <dbReference type="ARBA" id="ARBA00022984"/>
    </source>
</evidence>
<proteinExistence type="predicted"/>
<organism evidence="14 15">
    <name type="scientific">Pelagicoccus albus</name>
    <dbReference type="NCBI Taxonomy" id="415222"/>
    <lineage>
        <taxon>Bacteria</taxon>
        <taxon>Pseudomonadati</taxon>
        <taxon>Verrucomicrobiota</taxon>
        <taxon>Opitutia</taxon>
        <taxon>Puniceicoccales</taxon>
        <taxon>Pelagicoccaceae</taxon>
        <taxon>Pelagicoccus</taxon>
    </lineage>
</organism>
<dbReference type="SUPFAM" id="SSF56601">
    <property type="entry name" value="beta-lactamase/transpeptidase-like"/>
    <property type="match status" value="1"/>
</dbReference>
<dbReference type="AlphaFoldDB" id="A0A7X1B518"/>
<dbReference type="SUPFAM" id="SSF56519">
    <property type="entry name" value="Penicillin binding protein dimerisation domain"/>
    <property type="match status" value="1"/>
</dbReference>
<comment type="subcellular location">
    <subcellularLocation>
        <location evidence="2">Cell membrane</location>
    </subcellularLocation>
    <subcellularLocation>
        <location evidence="1">Membrane</location>
        <topology evidence="1">Single-pass membrane protein</topology>
    </subcellularLocation>
</comment>